<dbReference type="GO" id="GO:0005525">
    <property type="term" value="F:GTP binding"/>
    <property type="evidence" value="ECO:0007669"/>
    <property type="project" value="InterPro"/>
</dbReference>
<name>A0A1F6CCC6_HANXR</name>
<dbReference type="Gene3D" id="3.40.50.300">
    <property type="entry name" value="P-loop containing nucleotide triphosphate hydrolases"/>
    <property type="match status" value="1"/>
</dbReference>
<feature type="transmembrane region" description="Helical" evidence="1">
    <location>
        <begin position="278"/>
        <end position="304"/>
    </location>
</feature>
<dbReference type="InterPro" id="IPR011640">
    <property type="entry name" value="Fe2_transport_prot_B_C"/>
</dbReference>
<organism evidence="3 4">
    <name type="scientific">Handelsmanbacteria sp. (strain RIFCSPLOWO2_12_FULL_64_10)</name>
    <dbReference type="NCBI Taxonomy" id="1817868"/>
    <lineage>
        <taxon>Bacteria</taxon>
        <taxon>Candidatus Handelsmaniibacteriota</taxon>
    </lineage>
</organism>
<feature type="transmembrane region" description="Helical" evidence="1">
    <location>
        <begin position="577"/>
        <end position="601"/>
    </location>
</feature>
<dbReference type="Pfam" id="PF07664">
    <property type="entry name" value="FeoB_C"/>
    <property type="match status" value="1"/>
</dbReference>
<feature type="transmembrane region" description="Helical" evidence="1">
    <location>
        <begin position="463"/>
        <end position="480"/>
    </location>
</feature>
<feature type="transmembrane region" description="Helical" evidence="1">
    <location>
        <begin position="399"/>
        <end position="421"/>
    </location>
</feature>
<evidence type="ECO:0000259" key="2">
    <source>
        <dbReference type="PROSITE" id="PS51711"/>
    </source>
</evidence>
<evidence type="ECO:0000256" key="1">
    <source>
        <dbReference type="SAM" id="Phobius"/>
    </source>
</evidence>
<dbReference type="InterPro" id="IPR050860">
    <property type="entry name" value="FeoB_GTPase"/>
</dbReference>
<dbReference type="PROSITE" id="PS51711">
    <property type="entry name" value="G_FEOB"/>
    <property type="match status" value="1"/>
</dbReference>
<dbReference type="EMBL" id="MFKF01000283">
    <property type="protein sequence ID" value="OGG46813.1"/>
    <property type="molecule type" value="Genomic_DNA"/>
</dbReference>
<evidence type="ECO:0000313" key="4">
    <source>
        <dbReference type="Proteomes" id="UP000178606"/>
    </source>
</evidence>
<dbReference type="InterPro" id="IPR027417">
    <property type="entry name" value="P-loop_NTPase"/>
</dbReference>
<keyword evidence="1" id="KW-0472">Membrane</keyword>
<gene>
    <name evidence="3" type="ORF">A3F84_03460</name>
</gene>
<evidence type="ECO:0000313" key="3">
    <source>
        <dbReference type="EMBL" id="OGG46813.1"/>
    </source>
</evidence>
<dbReference type="Pfam" id="PF02421">
    <property type="entry name" value="FeoB_N"/>
    <property type="match status" value="1"/>
</dbReference>
<dbReference type="SUPFAM" id="SSF52540">
    <property type="entry name" value="P-loop containing nucleoside triphosphate hydrolases"/>
    <property type="match status" value="1"/>
</dbReference>
<dbReference type="InterPro" id="IPR030389">
    <property type="entry name" value="G_FEOB_dom"/>
</dbReference>
<sequence length="639" mass="69284">MAAETDIGPLIALAGSPNTGKTTLFNRLTGLSKKVGNFPGVTVARSEGGLRLPDGTSFRLLDLPGAYSLQALSPEERIARQILRGESGEDRPDLVVAVVAATQLSRNLFLVTQLKELGIPVVVALNMADEARSEGLQIRVERLQEELGLPVASCSARTGEGIDELLRLIGDRGRWPRLPDTWQDSEAPERITERYRDIRRIVGRSTAQRHQVPCSTVILDRILTHAVAGPLIFFGVMALVFQSIFTWSGPAMDLITAGFDGLSAAVLTLLGEGSLSDLLASGVIAGVGSVLVFLPQILLLFFFISLLEESGYMARAAYLMDRLMGWVGLSGKSFLPLMSSAACAIPGIMATRTIEDSRDRLATILVAPLITCSARLPVYTLIIHAFIPATPVWGIFDCRGLTLLTLYLGGIASAFTMAFIFKRTFLKSKGTPLLIEMPSYRTPHWRNVGLELWTHGRSFVERAGSIILAICILLWFLGAYPKADPLALRRLPPGERAAAQIEQSLLGGIGRAIEPALRPLGFDWKVGIGVLSSLAAREVFVGTMGVVYGVGKASDENSETLREKFQNARRPDGSKVFTFPVVLALLTFYMLACQCAATLGVVRRETGGWKWPIFLFAYMSALAYAAAFLVRTGATLAGW</sequence>
<proteinExistence type="predicted"/>
<dbReference type="PANTHER" id="PTHR43185">
    <property type="entry name" value="FERROUS IRON TRANSPORT PROTEIN B"/>
    <property type="match status" value="1"/>
</dbReference>
<feature type="transmembrane region" description="Helical" evidence="1">
    <location>
        <begin position="222"/>
        <end position="245"/>
    </location>
</feature>
<dbReference type="InterPro" id="IPR006073">
    <property type="entry name" value="GTP-bd"/>
</dbReference>
<dbReference type="GO" id="GO:0005886">
    <property type="term" value="C:plasma membrane"/>
    <property type="evidence" value="ECO:0007669"/>
    <property type="project" value="TreeGrafter"/>
</dbReference>
<accession>A0A1F6CCC6</accession>
<comment type="caution">
    <text evidence="3">The sequence shown here is derived from an EMBL/GenBank/DDBJ whole genome shotgun (WGS) entry which is preliminary data.</text>
</comment>
<dbReference type="InterPro" id="IPR011642">
    <property type="entry name" value="Gate_dom"/>
</dbReference>
<dbReference type="AlphaFoldDB" id="A0A1F6CCC6"/>
<dbReference type="GO" id="GO:0015093">
    <property type="term" value="F:ferrous iron transmembrane transporter activity"/>
    <property type="evidence" value="ECO:0007669"/>
    <property type="project" value="InterPro"/>
</dbReference>
<dbReference type="PANTHER" id="PTHR43185:SF1">
    <property type="entry name" value="FE(2+) TRANSPORTER FEOB"/>
    <property type="match status" value="1"/>
</dbReference>
<dbReference type="Pfam" id="PF07670">
    <property type="entry name" value="Gate"/>
    <property type="match status" value="2"/>
</dbReference>
<feature type="domain" description="FeoB-type G" evidence="2">
    <location>
        <begin position="8"/>
        <end position="175"/>
    </location>
</feature>
<dbReference type="PRINTS" id="PR00326">
    <property type="entry name" value="GTP1OBG"/>
</dbReference>
<dbReference type="Proteomes" id="UP000178606">
    <property type="component" value="Unassembled WGS sequence"/>
</dbReference>
<reference evidence="3 4" key="1">
    <citation type="journal article" date="2016" name="Nat. Commun.">
        <title>Thousands of microbial genomes shed light on interconnected biogeochemical processes in an aquifer system.</title>
        <authorList>
            <person name="Anantharaman K."/>
            <person name="Brown C.T."/>
            <person name="Hug L.A."/>
            <person name="Sharon I."/>
            <person name="Castelle C.J."/>
            <person name="Probst A.J."/>
            <person name="Thomas B.C."/>
            <person name="Singh A."/>
            <person name="Wilkins M.J."/>
            <person name="Karaoz U."/>
            <person name="Brodie E.L."/>
            <person name="Williams K.H."/>
            <person name="Hubbard S.S."/>
            <person name="Banfield J.F."/>
        </authorList>
    </citation>
    <scope>NUCLEOTIDE SEQUENCE [LARGE SCALE GENOMIC DNA]</scope>
    <source>
        <strain evidence="4">RIFCSPLOWO2_12_FULL_64_10</strain>
    </source>
</reference>
<feature type="transmembrane region" description="Helical" evidence="1">
    <location>
        <begin position="361"/>
        <end position="387"/>
    </location>
</feature>
<feature type="transmembrane region" description="Helical" evidence="1">
    <location>
        <begin position="613"/>
        <end position="634"/>
    </location>
</feature>
<protein>
    <recommendedName>
        <fullName evidence="2">FeoB-type G domain-containing protein</fullName>
    </recommendedName>
</protein>
<dbReference type="CDD" id="cd01879">
    <property type="entry name" value="FeoB"/>
    <property type="match status" value="1"/>
</dbReference>
<keyword evidence="1" id="KW-1133">Transmembrane helix</keyword>
<keyword evidence="1" id="KW-0812">Transmembrane</keyword>
<feature type="transmembrane region" description="Helical" evidence="1">
    <location>
        <begin position="324"/>
        <end position="349"/>
    </location>
</feature>